<evidence type="ECO:0000256" key="2">
    <source>
        <dbReference type="ARBA" id="ARBA00012528"/>
    </source>
</evidence>
<dbReference type="AlphaFoldDB" id="F2JXN6"/>
<comment type="catalytic activity">
    <reaction evidence="3">
        <text>2 GTP = 3',3'-c-di-GMP + 2 diphosphate</text>
        <dbReference type="Rhea" id="RHEA:24898"/>
        <dbReference type="ChEBI" id="CHEBI:33019"/>
        <dbReference type="ChEBI" id="CHEBI:37565"/>
        <dbReference type="ChEBI" id="CHEBI:58805"/>
        <dbReference type="EC" id="2.7.7.65"/>
    </reaction>
</comment>
<evidence type="ECO:0000256" key="1">
    <source>
        <dbReference type="ARBA" id="ARBA00001946"/>
    </source>
</evidence>
<dbReference type="SUPFAM" id="SSF55073">
    <property type="entry name" value="Nucleotide cyclase"/>
    <property type="match status" value="1"/>
</dbReference>
<dbReference type="InterPro" id="IPR043128">
    <property type="entry name" value="Rev_trsase/Diguanyl_cyclase"/>
</dbReference>
<dbReference type="OrthoDB" id="5620448at2"/>
<accession>F2JXN6</accession>
<gene>
    <name evidence="6" type="ordered locus">Marme_3824</name>
</gene>
<dbReference type="InterPro" id="IPR029787">
    <property type="entry name" value="Nucleotide_cyclase"/>
</dbReference>
<evidence type="ECO:0000313" key="6">
    <source>
        <dbReference type="EMBL" id="ADZ93034.1"/>
    </source>
</evidence>
<evidence type="ECO:0000313" key="7">
    <source>
        <dbReference type="Proteomes" id="UP000001062"/>
    </source>
</evidence>
<dbReference type="GO" id="GO:0052621">
    <property type="term" value="F:diguanylate cyclase activity"/>
    <property type="evidence" value="ECO:0007669"/>
    <property type="project" value="UniProtKB-EC"/>
</dbReference>
<dbReference type="Pfam" id="PF00990">
    <property type="entry name" value="GGDEF"/>
    <property type="match status" value="1"/>
</dbReference>
<proteinExistence type="predicted"/>
<dbReference type="Gene3D" id="3.30.70.270">
    <property type="match status" value="1"/>
</dbReference>
<dbReference type="KEGG" id="mme:Marme_3824"/>
<dbReference type="PATRIC" id="fig|717774.3.peg.3939"/>
<dbReference type="EMBL" id="CP002583">
    <property type="protein sequence ID" value="ADZ93034.1"/>
    <property type="molecule type" value="Genomic_DNA"/>
</dbReference>
<feature type="coiled-coil region" evidence="4">
    <location>
        <begin position="110"/>
        <end position="163"/>
    </location>
</feature>
<dbReference type="SMART" id="SM00267">
    <property type="entry name" value="GGDEF"/>
    <property type="match status" value="1"/>
</dbReference>
<dbReference type="GO" id="GO:1902201">
    <property type="term" value="P:negative regulation of bacterial-type flagellum-dependent cell motility"/>
    <property type="evidence" value="ECO:0007669"/>
    <property type="project" value="TreeGrafter"/>
</dbReference>
<reference evidence="6 7" key="1">
    <citation type="journal article" date="2012" name="Stand. Genomic Sci.">
        <title>Complete genome sequence of the melanogenic marine bacterium Marinomonas mediterranea type strain (MMB-1(T)).</title>
        <authorList>
            <person name="Lucas-Elio P."/>
            <person name="Goodwin L."/>
            <person name="Woyke T."/>
            <person name="Pitluck S."/>
            <person name="Nolan M."/>
            <person name="Kyrpides N.C."/>
            <person name="Detter J.C."/>
            <person name="Copeland A."/>
            <person name="Teshima H."/>
            <person name="Bruce D."/>
            <person name="Detter C."/>
            <person name="Tapia R."/>
            <person name="Han S."/>
            <person name="Land M.L."/>
            <person name="Ivanova N."/>
            <person name="Mikhailova N."/>
            <person name="Johnston A.W."/>
            <person name="Sanchez-Amat A."/>
        </authorList>
    </citation>
    <scope>NUCLEOTIDE SEQUENCE [LARGE SCALE GENOMIC DNA]</scope>
    <source>
        <strain evidence="7">ATCC 700492 / JCM 21426 / NBRC 103028 / MMB-1</strain>
    </source>
</reference>
<dbReference type="GO" id="GO:0043709">
    <property type="term" value="P:cell adhesion involved in single-species biofilm formation"/>
    <property type="evidence" value="ECO:0007669"/>
    <property type="project" value="TreeGrafter"/>
</dbReference>
<evidence type="ECO:0000256" key="3">
    <source>
        <dbReference type="ARBA" id="ARBA00034247"/>
    </source>
</evidence>
<evidence type="ECO:0000259" key="5">
    <source>
        <dbReference type="PROSITE" id="PS50887"/>
    </source>
</evidence>
<dbReference type="FunFam" id="3.30.70.270:FF:000001">
    <property type="entry name" value="Diguanylate cyclase domain protein"/>
    <property type="match status" value="1"/>
</dbReference>
<keyword evidence="4" id="KW-0175">Coiled coil</keyword>
<dbReference type="PROSITE" id="PS50887">
    <property type="entry name" value="GGDEF"/>
    <property type="match status" value="1"/>
</dbReference>
<evidence type="ECO:0000256" key="4">
    <source>
        <dbReference type="SAM" id="Coils"/>
    </source>
</evidence>
<dbReference type="PANTHER" id="PTHR45138">
    <property type="entry name" value="REGULATORY COMPONENTS OF SENSORY TRANSDUCTION SYSTEM"/>
    <property type="match status" value="1"/>
</dbReference>
<dbReference type="eggNOG" id="COG3706">
    <property type="taxonomic scope" value="Bacteria"/>
</dbReference>
<dbReference type="GO" id="GO:0005886">
    <property type="term" value="C:plasma membrane"/>
    <property type="evidence" value="ECO:0007669"/>
    <property type="project" value="TreeGrafter"/>
</dbReference>
<dbReference type="STRING" id="717774.Marme_3824"/>
<comment type="cofactor">
    <cofactor evidence="1">
        <name>Mg(2+)</name>
        <dbReference type="ChEBI" id="CHEBI:18420"/>
    </cofactor>
</comment>
<dbReference type="NCBIfam" id="TIGR00254">
    <property type="entry name" value="GGDEF"/>
    <property type="match status" value="1"/>
</dbReference>
<dbReference type="PANTHER" id="PTHR45138:SF9">
    <property type="entry name" value="DIGUANYLATE CYCLASE DGCM-RELATED"/>
    <property type="match status" value="1"/>
</dbReference>
<keyword evidence="7" id="KW-1185">Reference proteome</keyword>
<dbReference type="InterPro" id="IPR050469">
    <property type="entry name" value="Diguanylate_Cyclase"/>
</dbReference>
<dbReference type="InterPro" id="IPR000160">
    <property type="entry name" value="GGDEF_dom"/>
</dbReference>
<feature type="domain" description="GGDEF" evidence="5">
    <location>
        <begin position="165"/>
        <end position="299"/>
    </location>
</feature>
<sequence length="300" mass="33909">MIEPSLDSFSCLLVVTDFETNNLQYINSSASVCLGIEMNEALKFNLFDIISKASSIFFESYIRPTVISLGECQEVQLSLIAKAGEKVPAVANIKLVGSSIYWSIYTAVARDKLYQELLLVRDQLEEETQKLTKLTRIDPLTRLRNRRAAFDDLNDLIERLKRQFVPASFIMIDIDWFKKLNDKFGHQYGDDVLVKVAAILQSSTKVRDISARWGGEEFLVVLYDSSIEETRAFCKRLHIEMSLLNASIEGEVSVSVGVSALKSDNLVCIELIENCLKEADVALYEAKSNGRNRTEYFESS</sequence>
<dbReference type="Proteomes" id="UP000001062">
    <property type="component" value="Chromosome"/>
</dbReference>
<dbReference type="EC" id="2.7.7.65" evidence="2"/>
<dbReference type="HOGENOM" id="CLU_000445_11_4_6"/>
<organism evidence="6 7">
    <name type="scientific">Marinomonas mediterranea (strain ATCC 700492 / JCM 21426 / NBRC 103028 / MMB-1)</name>
    <dbReference type="NCBI Taxonomy" id="717774"/>
    <lineage>
        <taxon>Bacteria</taxon>
        <taxon>Pseudomonadati</taxon>
        <taxon>Pseudomonadota</taxon>
        <taxon>Gammaproteobacteria</taxon>
        <taxon>Oceanospirillales</taxon>
        <taxon>Oceanospirillaceae</taxon>
        <taxon>Marinomonas</taxon>
    </lineage>
</organism>
<name>F2JXN6_MARM1</name>
<protein>
    <recommendedName>
        <fullName evidence="2">diguanylate cyclase</fullName>
        <ecNumber evidence="2">2.7.7.65</ecNumber>
    </recommendedName>
</protein>
<dbReference type="CDD" id="cd01949">
    <property type="entry name" value="GGDEF"/>
    <property type="match status" value="1"/>
</dbReference>